<gene>
    <name evidence="2" type="ORF">BCV69DRAFT_281574</name>
</gene>
<feature type="compositionally biased region" description="Polar residues" evidence="1">
    <location>
        <begin position="47"/>
        <end position="58"/>
    </location>
</feature>
<feature type="region of interest" description="Disordered" evidence="1">
    <location>
        <begin position="650"/>
        <end position="685"/>
    </location>
</feature>
<feature type="compositionally biased region" description="Polar residues" evidence="1">
    <location>
        <begin position="74"/>
        <end position="84"/>
    </location>
</feature>
<reference evidence="2 3" key="1">
    <citation type="journal article" date="2018" name="Mol. Biol. Evol.">
        <title>Broad Genomic Sampling Reveals a Smut Pathogenic Ancestry of the Fungal Clade Ustilaginomycotina.</title>
        <authorList>
            <person name="Kijpornyongpan T."/>
            <person name="Mondo S.J."/>
            <person name="Barry K."/>
            <person name="Sandor L."/>
            <person name="Lee J."/>
            <person name="Lipzen A."/>
            <person name="Pangilinan J."/>
            <person name="LaButti K."/>
            <person name="Hainaut M."/>
            <person name="Henrissat B."/>
            <person name="Grigoriev I.V."/>
            <person name="Spatafora J.W."/>
            <person name="Aime M.C."/>
        </authorList>
    </citation>
    <scope>NUCLEOTIDE SEQUENCE [LARGE SCALE GENOMIC DNA]</scope>
    <source>
        <strain evidence="2 3">MCA 4718</strain>
    </source>
</reference>
<dbReference type="Proteomes" id="UP000245942">
    <property type="component" value="Unassembled WGS sequence"/>
</dbReference>
<proteinExistence type="predicted"/>
<evidence type="ECO:0000313" key="3">
    <source>
        <dbReference type="Proteomes" id="UP000245942"/>
    </source>
</evidence>
<name>A0A316UBP8_9BASI</name>
<sequence length="775" mass="83673">MDDALDPGATDGPSTLPHSQAQRLTVSLSRAATDRSSSAPPDIDDLSPTSLSETSQGEPSGHPARTILSYPSPDFQSKTNQKPFSHSAAKRESVMALGSIAGFQKFYARQGLAAPSPPMATKGGRLALGPAAAAARGGSLPPPCTIDSGHQQGSSNIGEQSRVVNQSQRGAESNIVEEAPRSTWKGKLFPDVARPVEADLEGLRKVMTACLEVTRQQWLLTDPVTASKLAAGLDIAELVATSIKTVRAVRSYFLALPPQSLVSPSRQKSRSAFSRLRRQQSFCQEGAQPKPRDNFKRQSMSHILTRRASTVLLSSGFAAPGAENSPSGRRSSSRAPSSFLPFQTVRRMSYAPTETGRGEDVASRNLARDIKSIFAATEAMAHSASGRASTMDFRSDRSASPASSDDEEGTSNASAADPLVLIRAVGLEVLGMLKQLEDRNRVSDAAAGATGDEKGHSPGEGAKIAQYRTDVSLAALTKEREVVRTYVVEVEAILDRLPYESRKRERGQRAASYSGATEVSEMKGLHLGVEGHPNLFGYAPKGDDDHVSDGSEGNDNLPKWARTAYDEDNLGRARALLCDVLPGVYPELRPTVESDQLAEATHEGLLMALSDGQLLCHAFNAALRRSSKPWGFIPSGSIHDVRADEDHCIPSRSRSVNASHTSSTGRHTPSEIGEEMDSTTSSLGDIHRKPGWTFRRVENLNKFTVAIALRYGIKSGRVKDGASQQHSNLDGNVLSDHPLMFDAVKVVRQEGDWQEMLRRVVEQWALKVAEEERNR</sequence>
<feature type="compositionally biased region" description="Polar residues" evidence="1">
    <location>
        <begin position="652"/>
        <end position="667"/>
    </location>
</feature>
<dbReference type="RefSeq" id="XP_025349749.1">
    <property type="nucleotide sequence ID" value="XM_025492029.1"/>
</dbReference>
<accession>A0A316UBP8</accession>
<dbReference type="PANTHER" id="PTHR38702:SF1">
    <property type="entry name" value="CALPONIN-HOMOLOGY (CH) DOMAIN-CONTAINING PROTEIN"/>
    <property type="match status" value="1"/>
</dbReference>
<dbReference type="PANTHER" id="PTHR38702">
    <property type="entry name" value="CALPONIN-HOMOLOGY (CH) DOMAIN-CONTAINING PROTEIN"/>
    <property type="match status" value="1"/>
</dbReference>
<feature type="region of interest" description="Disordered" evidence="1">
    <location>
        <begin position="147"/>
        <end position="176"/>
    </location>
</feature>
<feature type="compositionally biased region" description="Polar residues" evidence="1">
    <location>
        <begin position="148"/>
        <end position="171"/>
    </location>
</feature>
<keyword evidence="3" id="KW-1185">Reference proteome</keyword>
<dbReference type="STRING" id="1684307.A0A316UBP8"/>
<feature type="region of interest" description="Disordered" evidence="1">
    <location>
        <begin position="317"/>
        <end position="338"/>
    </location>
</feature>
<dbReference type="GeneID" id="37013763"/>
<dbReference type="OrthoDB" id="2534759at2759"/>
<organism evidence="2 3">
    <name type="scientific">Pseudomicrostroma glucosiphilum</name>
    <dbReference type="NCBI Taxonomy" id="1684307"/>
    <lineage>
        <taxon>Eukaryota</taxon>
        <taxon>Fungi</taxon>
        <taxon>Dikarya</taxon>
        <taxon>Basidiomycota</taxon>
        <taxon>Ustilaginomycotina</taxon>
        <taxon>Exobasidiomycetes</taxon>
        <taxon>Microstromatales</taxon>
        <taxon>Microstromatales incertae sedis</taxon>
        <taxon>Pseudomicrostroma</taxon>
    </lineage>
</organism>
<dbReference type="AlphaFoldDB" id="A0A316UBP8"/>
<protein>
    <submittedName>
        <fullName evidence="2">Uncharacterized protein</fullName>
    </submittedName>
</protein>
<evidence type="ECO:0000256" key="1">
    <source>
        <dbReference type="SAM" id="MobiDB-lite"/>
    </source>
</evidence>
<feature type="region of interest" description="Disordered" evidence="1">
    <location>
        <begin position="1"/>
        <end position="87"/>
    </location>
</feature>
<feature type="compositionally biased region" description="Low complexity" evidence="1">
    <location>
        <begin position="325"/>
        <end position="338"/>
    </location>
</feature>
<dbReference type="EMBL" id="KZ819323">
    <property type="protein sequence ID" value="PWN22589.1"/>
    <property type="molecule type" value="Genomic_DNA"/>
</dbReference>
<feature type="compositionally biased region" description="Polar residues" evidence="1">
    <location>
        <begin position="12"/>
        <end position="39"/>
    </location>
</feature>
<feature type="region of interest" description="Disordered" evidence="1">
    <location>
        <begin position="384"/>
        <end position="414"/>
    </location>
</feature>
<evidence type="ECO:0000313" key="2">
    <source>
        <dbReference type="EMBL" id="PWN22589.1"/>
    </source>
</evidence>
<feature type="region of interest" description="Disordered" evidence="1">
    <location>
        <begin position="444"/>
        <end position="463"/>
    </location>
</feature>